<keyword evidence="3" id="KW-1185">Reference proteome</keyword>
<dbReference type="Proteomes" id="UP000188937">
    <property type="component" value="Chromosome"/>
</dbReference>
<dbReference type="Pfam" id="PF00583">
    <property type="entry name" value="Acetyltransf_1"/>
    <property type="match status" value="1"/>
</dbReference>
<dbReference type="STRING" id="435.A0U92_04590"/>
<dbReference type="KEGG" id="aace:A0U92_04590"/>
<proteinExistence type="predicted"/>
<name>A0A1U9KEI6_ACEAC</name>
<dbReference type="CDD" id="cd04301">
    <property type="entry name" value="NAT_SF"/>
    <property type="match status" value="1"/>
</dbReference>
<sequence>MSVTIETLTGENLLSVVPDLARLRITIFREWPYLYEGNLAYEENYLHAYIQSPGTAVVVAKDGDRVVGASTCLPLKDEMACIRAPFEERSLSTDDFFYFGESVLLESYRGQGIGVRFFDERERHARSASNAPFAVFCAVRRWKTDPRRPENAKSLANFWVKRGFTPLPGVFCHLDWKEPGVPGQRDHLLDFHIKSLRGDPIPAALLHNDQDED</sequence>
<reference evidence="2 3" key="1">
    <citation type="submission" date="2016-03" db="EMBL/GenBank/DDBJ databases">
        <title>Acetic acid bacteria sequencing.</title>
        <authorList>
            <person name="Brandt J."/>
            <person name="Jakob F."/>
            <person name="Vogel R.F."/>
        </authorList>
    </citation>
    <scope>NUCLEOTIDE SEQUENCE [LARGE SCALE GENOMIC DNA]</scope>
    <source>
        <strain evidence="2 3">TMW2.1153</strain>
    </source>
</reference>
<dbReference type="InterPro" id="IPR016181">
    <property type="entry name" value="Acyl_CoA_acyltransferase"/>
</dbReference>
<dbReference type="InterPro" id="IPR000182">
    <property type="entry name" value="GNAT_dom"/>
</dbReference>
<dbReference type="PROSITE" id="PS51186">
    <property type="entry name" value="GNAT"/>
    <property type="match status" value="1"/>
</dbReference>
<evidence type="ECO:0000259" key="1">
    <source>
        <dbReference type="PROSITE" id="PS51186"/>
    </source>
</evidence>
<dbReference type="eggNOG" id="COG0454">
    <property type="taxonomic scope" value="Bacteria"/>
</dbReference>
<dbReference type="Gene3D" id="3.40.630.30">
    <property type="match status" value="1"/>
</dbReference>
<gene>
    <name evidence="2" type="ORF">A0U92_04590</name>
</gene>
<dbReference type="EMBL" id="CP014692">
    <property type="protein sequence ID" value="AQS84168.1"/>
    <property type="molecule type" value="Genomic_DNA"/>
</dbReference>
<evidence type="ECO:0000313" key="3">
    <source>
        <dbReference type="Proteomes" id="UP000188937"/>
    </source>
</evidence>
<dbReference type="AlphaFoldDB" id="A0A1U9KEI6"/>
<dbReference type="OrthoDB" id="187903at2"/>
<dbReference type="RefSeq" id="WP_077812210.1">
    <property type="nucleotide sequence ID" value="NZ_CP014692.1"/>
</dbReference>
<feature type="domain" description="N-acetyltransferase" evidence="1">
    <location>
        <begin position="3"/>
        <end position="181"/>
    </location>
</feature>
<accession>A0A1U9KEI6</accession>
<dbReference type="GO" id="GO:0016747">
    <property type="term" value="F:acyltransferase activity, transferring groups other than amino-acyl groups"/>
    <property type="evidence" value="ECO:0007669"/>
    <property type="project" value="InterPro"/>
</dbReference>
<dbReference type="SUPFAM" id="SSF55729">
    <property type="entry name" value="Acyl-CoA N-acyltransferases (Nat)"/>
    <property type="match status" value="1"/>
</dbReference>
<protein>
    <submittedName>
        <fullName evidence="2">Acetyltransferase</fullName>
    </submittedName>
</protein>
<keyword evidence="2" id="KW-0808">Transferase</keyword>
<organism evidence="2 3">
    <name type="scientific">Acetobacter aceti</name>
    <dbReference type="NCBI Taxonomy" id="435"/>
    <lineage>
        <taxon>Bacteria</taxon>
        <taxon>Pseudomonadati</taxon>
        <taxon>Pseudomonadota</taxon>
        <taxon>Alphaproteobacteria</taxon>
        <taxon>Acetobacterales</taxon>
        <taxon>Acetobacteraceae</taxon>
        <taxon>Acetobacter</taxon>
        <taxon>Acetobacter subgen. Acetobacter</taxon>
    </lineage>
</organism>
<evidence type="ECO:0000313" key="2">
    <source>
        <dbReference type="EMBL" id="AQS84168.1"/>
    </source>
</evidence>